<dbReference type="EMBL" id="CM010715">
    <property type="protein sequence ID" value="RZC47387.1"/>
    <property type="molecule type" value="Genomic_DNA"/>
</dbReference>
<dbReference type="OMA" id="FTHIGKN"/>
<proteinExistence type="predicted"/>
<dbReference type="Pfam" id="PF08268">
    <property type="entry name" value="FBA_3"/>
    <property type="match status" value="1"/>
</dbReference>
<dbReference type="Proteomes" id="UP000316621">
    <property type="component" value="Chromosome 1"/>
</dbReference>
<dbReference type="AlphaFoldDB" id="A0A4Y7IEQ6"/>
<keyword evidence="4" id="KW-1185">Reference proteome</keyword>
<dbReference type="InterPro" id="IPR001810">
    <property type="entry name" value="F-box_dom"/>
</dbReference>
<dbReference type="SUPFAM" id="SSF81383">
    <property type="entry name" value="F-box domain"/>
    <property type="match status" value="1"/>
</dbReference>
<dbReference type="Gramene" id="RZC47387">
    <property type="protein sequence ID" value="RZC47387"/>
    <property type="gene ID" value="C5167_040333"/>
</dbReference>
<protein>
    <recommendedName>
        <fullName evidence="2">F-box domain-containing protein</fullName>
    </recommendedName>
</protein>
<reference evidence="3 4" key="1">
    <citation type="journal article" date="2018" name="Science">
        <title>The opium poppy genome and morphinan production.</title>
        <authorList>
            <person name="Guo L."/>
            <person name="Winzer T."/>
            <person name="Yang X."/>
            <person name="Li Y."/>
            <person name="Ning Z."/>
            <person name="He Z."/>
            <person name="Teodor R."/>
            <person name="Lu Y."/>
            <person name="Bowser T.A."/>
            <person name="Graham I.A."/>
            <person name="Ye K."/>
        </authorList>
    </citation>
    <scope>NUCLEOTIDE SEQUENCE [LARGE SCALE GENOMIC DNA]</scope>
    <source>
        <strain evidence="4">cv. HN1</strain>
        <tissue evidence="3">Leaves</tissue>
    </source>
</reference>
<dbReference type="InterPro" id="IPR036047">
    <property type="entry name" value="F-box-like_dom_sf"/>
</dbReference>
<dbReference type="Gene3D" id="1.20.1280.50">
    <property type="match status" value="1"/>
</dbReference>
<evidence type="ECO:0000313" key="3">
    <source>
        <dbReference type="EMBL" id="RZC47387.1"/>
    </source>
</evidence>
<dbReference type="InterPro" id="IPR013187">
    <property type="entry name" value="F-box-assoc_dom_typ3"/>
</dbReference>
<evidence type="ECO:0000259" key="2">
    <source>
        <dbReference type="SMART" id="SM00256"/>
    </source>
</evidence>
<evidence type="ECO:0000313" key="4">
    <source>
        <dbReference type="Proteomes" id="UP000316621"/>
    </source>
</evidence>
<name>A0A4Y7IEQ6_PAPSO</name>
<feature type="domain" description="F-box" evidence="2">
    <location>
        <begin position="97"/>
        <end position="133"/>
    </location>
</feature>
<dbReference type="NCBIfam" id="TIGR01640">
    <property type="entry name" value="F_box_assoc_1"/>
    <property type="match status" value="1"/>
</dbReference>
<sequence length="526" mass="60173">MVITCSTNGSVAQQFRQFRHRRKTAKHNIFNKTISNNYSKLCMPKRRKKEEEDTRKKKMKRGSSDSGCNHDDVEKLNVISDIYNANINPDFGGEGILVCEILSRLPVKSLMQCKCVCKRWRFLIEKDANFIDLHLARSTTRPCLLITVQKPFEYPAGCLPGVSYVWTEYGRFLLTADLSVEDKGGAVSAASVHTIREMDSPIGDSRIMGPMNGLMGFHDPEFNCGVRIFNVSTREVTPWIESTVLRKLKEEEEEGNKFRYYRKYAQCKLGFNPSTKEHKMICIWSLQHANPYHPMDVVCEVLTVGDNKWRRIDEFPTRKLRSTWGNSVSVNGSIYYTTFKRTEGTDANDIPDFIVAFDLGSEKFREIRVPDFILDQPQDNDEYAGRCVDILELSGHVALLGRVNGYTVKLWLFDDAYVQKENNASATSTTTDNQNWKEITIQLPYFWGGDRSLDFVSVVGTDLIILKSYQLNCGDMCNISHHSYNWKTNSFTEIEISGIPSSVRDDTSVYSLSAFTTFFESLFHVQ</sequence>
<dbReference type="PANTHER" id="PTHR31111:SF125">
    <property type="entry name" value="F-BOX PROTEIN CPR30-LIKE"/>
    <property type="match status" value="1"/>
</dbReference>
<dbReference type="PANTHER" id="PTHR31111">
    <property type="entry name" value="BNAA05G37150D PROTEIN-RELATED"/>
    <property type="match status" value="1"/>
</dbReference>
<dbReference type="Pfam" id="PF00646">
    <property type="entry name" value="F-box"/>
    <property type="match status" value="1"/>
</dbReference>
<evidence type="ECO:0000256" key="1">
    <source>
        <dbReference type="SAM" id="MobiDB-lite"/>
    </source>
</evidence>
<feature type="region of interest" description="Disordered" evidence="1">
    <location>
        <begin position="45"/>
        <end position="69"/>
    </location>
</feature>
<dbReference type="CDD" id="cd22157">
    <property type="entry name" value="F-box_AtFBW1-like"/>
    <property type="match status" value="1"/>
</dbReference>
<dbReference type="SMART" id="SM00256">
    <property type="entry name" value="FBOX"/>
    <property type="match status" value="1"/>
</dbReference>
<dbReference type="InterPro" id="IPR017451">
    <property type="entry name" value="F-box-assoc_interact_dom"/>
</dbReference>
<accession>A0A4Y7IEQ6</accession>
<gene>
    <name evidence="3" type="ORF">C5167_040333</name>
</gene>
<organism evidence="3 4">
    <name type="scientific">Papaver somniferum</name>
    <name type="common">Opium poppy</name>
    <dbReference type="NCBI Taxonomy" id="3469"/>
    <lineage>
        <taxon>Eukaryota</taxon>
        <taxon>Viridiplantae</taxon>
        <taxon>Streptophyta</taxon>
        <taxon>Embryophyta</taxon>
        <taxon>Tracheophyta</taxon>
        <taxon>Spermatophyta</taxon>
        <taxon>Magnoliopsida</taxon>
        <taxon>Ranunculales</taxon>
        <taxon>Papaveraceae</taxon>
        <taxon>Papaveroideae</taxon>
        <taxon>Papaver</taxon>
    </lineage>
</organism>